<proteinExistence type="predicted"/>
<evidence type="ECO:0000256" key="1">
    <source>
        <dbReference type="SAM" id="MobiDB-lite"/>
    </source>
</evidence>
<accession>A0A448WMX3</accession>
<feature type="compositionally biased region" description="Polar residues" evidence="1">
    <location>
        <begin position="31"/>
        <end position="46"/>
    </location>
</feature>
<sequence>MKSRHEAKIASSQGTAGHPVDTAPPAPNLLQRESTNLQQIETAQSKTFRRHEGLPPKSQLTDTDESNALHRAGLLSTP</sequence>
<dbReference type="AlphaFoldDB" id="A0A448WMX3"/>
<comment type="caution">
    <text evidence="2">The sequence shown here is derived from an EMBL/GenBank/DDBJ whole genome shotgun (WGS) entry which is preliminary data.</text>
</comment>
<reference evidence="2" key="1">
    <citation type="submission" date="2018-11" db="EMBL/GenBank/DDBJ databases">
        <authorList>
            <consortium name="Pathogen Informatics"/>
        </authorList>
    </citation>
    <scope>NUCLEOTIDE SEQUENCE</scope>
</reference>
<dbReference type="Proteomes" id="UP000784294">
    <property type="component" value="Unassembled WGS sequence"/>
</dbReference>
<organism evidence="2 3">
    <name type="scientific">Protopolystoma xenopodis</name>
    <dbReference type="NCBI Taxonomy" id="117903"/>
    <lineage>
        <taxon>Eukaryota</taxon>
        <taxon>Metazoa</taxon>
        <taxon>Spiralia</taxon>
        <taxon>Lophotrochozoa</taxon>
        <taxon>Platyhelminthes</taxon>
        <taxon>Monogenea</taxon>
        <taxon>Polyopisthocotylea</taxon>
        <taxon>Polystomatidea</taxon>
        <taxon>Polystomatidae</taxon>
        <taxon>Protopolystoma</taxon>
    </lineage>
</organism>
<evidence type="ECO:0000313" key="2">
    <source>
        <dbReference type="EMBL" id="VEL15679.1"/>
    </source>
</evidence>
<gene>
    <name evidence="2" type="ORF">PXEA_LOCUS9119</name>
</gene>
<keyword evidence="3" id="KW-1185">Reference proteome</keyword>
<feature type="region of interest" description="Disordered" evidence="1">
    <location>
        <begin position="1"/>
        <end position="78"/>
    </location>
</feature>
<dbReference type="EMBL" id="CAAALY010025445">
    <property type="protein sequence ID" value="VEL15679.1"/>
    <property type="molecule type" value="Genomic_DNA"/>
</dbReference>
<evidence type="ECO:0000313" key="3">
    <source>
        <dbReference type="Proteomes" id="UP000784294"/>
    </source>
</evidence>
<protein>
    <submittedName>
        <fullName evidence="2">Uncharacterized protein</fullName>
    </submittedName>
</protein>
<name>A0A448WMX3_9PLAT</name>